<sequence length="429" mass="51585">MGNIVYENYRGITIKLNQGQKNLEQQDFEGFKQAFKHLDIIMKHLKNPDQIPLQTFQILLGNMLMGSYNLEKLKISEQHDIKFYQDQIHFQKDILNIVEYFSANQLSQIMEVFENNQNNVAYGDEPFYLFGEYIKFAIFHLYFLWQQPSTEKIISKSLSSYFENGVSLFYHAMKFRLENITNINTVQEKLLARGIRRDPQTKCTFSDEYTGSTFQYVYTGTHKNLEDQLFFCYRAEYQIKLIQHYSFQLSKFLEYLQIFSNSLILDKNIKFPNITEDYEFVPYDDKNQQQQKENEQKKILNNYYSKFSDNNNKNNTNKMLKAEKNQKSIIRGITVVKQDQVNIIQRSNEGHDNVAQEEFPQGQNTNLDEMIEQQYYTNHIFNEFIHYQPIEYNEEKETEKNKLIIYFLIQKTFRFIDIYINIFYLIQFY</sequence>
<dbReference type="EMBL" id="LDAU01000040">
    <property type="protein sequence ID" value="KRX10100.1"/>
    <property type="molecule type" value="Genomic_DNA"/>
</dbReference>
<dbReference type="AlphaFoldDB" id="A0A0V0R6G3"/>
<evidence type="ECO:0000313" key="2">
    <source>
        <dbReference type="Proteomes" id="UP000054937"/>
    </source>
</evidence>
<comment type="caution">
    <text evidence="1">The sequence shown here is derived from an EMBL/GenBank/DDBJ whole genome shotgun (WGS) entry which is preliminary data.</text>
</comment>
<gene>
    <name evidence="1" type="ORF">PPERSA_08503</name>
</gene>
<protein>
    <submittedName>
        <fullName evidence="1">Uncharacterized protein</fullName>
    </submittedName>
</protein>
<proteinExistence type="predicted"/>
<dbReference type="InParanoid" id="A0A0V0R6G3"/>
<organism evidence="1 2">
    <name type="scientific">Pseudocohnilembus persalinus</name>
    <name type="common">Ciliate</name>
    <dbReference type="NCBI Taxonomy" id="266149"/>
    <lineage>
        <taxon>Eukaryota</taxon>
        <taxon>Sar</taxon>
        <taxon>Alveolata</taxon>
        <taxon>Ciliophora</taxon>
        <taxon>Intramacronucleata</taxon>
        <taxon>Oligohymenophorea</taxon>
        <taxon>Scuticociliatia</taxon>
        <taxon>Philasterida</taxon>
        <taxon>Pseudocohnilembidae</taxon>
        <taxon>Pseudocohnilembus</taxon>
    </lineage>
</organism>
<name>A0A0V0R6G3_PSEPJ</name>
<accession>A0A0V0R6G3</accession>
<evidence type="ECO:0000313" key="1">
    <source>
        <dbReference type="EMBL" id="KRX10100.1"/>
    </source>
</evidence>
<dbReference type="Proteomes" id="UP000054937">
    <property type="component" value="Unassembled WGS sequence"/>
</dbReference>
<keyword evidence="2" id="KW-1185">Reference proteome</keyword>
<reference evidence="1 2" key="1">
    <citation type="journal article" date="2015" name="Sci. Rep.">
        <title>Genome of the facultative scuticociliatosis pathogen Pseudocohnilembus persalinus provides insight into its virulence through horizontal gene transfer.</title>
        <authorList>
            <person name="Xiong J."/>
            <person name="Wang G."/>
            <person name="Cheng J."/>
            <person name="Tian M."/>
            <person name="Pan X."/>
            <person name="Warren A."/>
            <person name="Jiang C."/>
            <person name="Yuan D."/>
            <person name="Miao W."/>
        </authorList>
    </citation>
    <scope>NUCLEOTIDE SEQUENCE [LARGE SCALE GENOMIC DNA]</scope>
    <source>
        <strain evidence="1">36N120E</strain>
    </source>
</reference>